<organism evidence="2 3">
    <name type="scientific">Viridibacillus arvi</name>
    <dbReference type="NCBI Taxonomy" id="263475"/>
    <lineage>
        <taxon>Bacteria</taxon>
        <taxon>Bacillati</taxon>
        <taxon>Bacillota</taxon>
        <taxon>Bacilli</taxon>
        <taxon>Bacillales</taxon>
        <taxon>Caryophanaceae</taxon>
        <taxon>Viridibacillus</taxon>
    </lineage>
</organism>
<proteinExistence type="predicted"/>
<feature type="transmembrane region" description="Helical" evidence="1">
    <location>
        <begin position="152"/>
        <end position="174"/>
    </location>
</feature>
<comment type="caution">
    <text evidence="2">The sequence shown here is derived from an EMBL/GenBank/DDBJ whole genome shotgun (WGS) entry which is preliminary data.</text>
</comment>
<dbReference type="AlphaFoldDB" id="A0A0M0LJV3"/>
<protein>
    <submittedName>
        <fullName evidence="2">Uncharacterized protein</fullName>
    </submittedName>
</protein>
<sequence length="190" mass="21422">MLPYLYIVLLVVFIFFVIHNMERRIGGIKFLIIIASLFLNILSLIILDILTLENNRGGMSGNGNPAILVYPFFLPLLLIFLCTWVAIVYKDFALKSLSMVNKYLLAGLSLLIVGLIFGETFMNNALKPLENTPYHPFKGEYGSVINIYTNAIFFNGITFGVLVLALFVGILLWVKMLVLARNTKVRNKNV</sequence>
<gene>
    <name evidence="2" type="ORF">AMD00_00050</name>
</gene>
<evidence type="ECO:0000313" key="2">
    <source>
        <dbReference type="EMBL" id="KOO50963.1"/>
    </source>
</evidence>
<evidence type="ECO:0000256" key="1">
    <source>
        <dbReference type="SAM" id="Phobius"/>
    </source>
</evidence>
<feature type="transmembrane region" description="Helical" evidence="1">
    <location>
        <begin position="67"/>
        <end position="88"/>
    </location>
</feature>
<evidence type="ECO:0000313" key="3">
    <source>
        <dbReference type="Proteomes" id="UP000036867"/>
    </source>
</evidence>
<reference evidence="3" key="1">
    <citation type="submission" date="2015-08" db="EMBL/GenBank/DDBJ databases">
        <title>Fjat-10028 dsm 16317.</title>
        <authorList>
            <person name="Liu B."/>
            <person name="Wang J."/>
            <person name="Zhu Y."/>
            <person name="Liu G."/>
            <person name="Chen Q."/>
            <person name="Chen Z."/>
            <person name="Lan J."/>
            <person name="Che J."/>
            <person name="Ge C."/>
            <person name="Shi H."/>
            <person name="Pan Z."/>
            <person name="Liu X."/>
        </authorList>
    </citation>
    <scope>NUCLEOTIDE SEQUENCE [LARGE SCALE GENOMIC DNA]</scope>
    <source>
        <strain evidence="3">DSM 16317</strain>
    </source>
</reference>
<keyword evidence="1" id="KW-0812">Transmembrane</keyword>
<keyword evidence="3" id="KW-1185">Reference proteome</keyword>
<dbReference type="Proteomes" id="UP000036867">
    <property type="component" value="Unassembled WGS sequence"/>
</dbReference>
<feature type="transmembrane region" description="Helical" evidence="1">
    <location>
        <begin position="28"/>
        <end position="47"/>
    </location>
</feature>
<name>A0A0M0LJV3_9BACL</name>
<feature type="transmembrane region" description="Helical" evidence="1">
    <location>
        <begin position="6"/>
        <end position="21"/>
    </location>
</feature>
<accession>A0A0M0LJV3</accession>
<feature type="transmembrane region" description="Helical" evidence="1">
    <location>
        <begin position="100"/>
        <end position="118"/>
    </location>
</feature>
<keyword evidence="1" id="KW-0472">Membrane</keyword>
<dbReference type="EMBL" id="LILB01000001">
    <property type="protein sequence ID" value="KOO50963.1"/>
    <property type="molecule type" value="Genomic_DNA"/>
</dbReference>
<keyword evidence="1" id="KW-1133">Transmembrane helix</keyword>